<keyword evidence="1" id="KW-1133">Transmembrane helix</keyword>
<keyword evidence="3" id="KW-1185">Reference proteome</keyword>
<dbReference type="AlphaFoldDB" id="A0A8J2VG41"/>
<proteinExistence type="predicted"/>
<accession>A0A8J2VG41</accession>
<evidence type="ECO:0000313" key="3">
    <source>
        <dbReference type="Proteomes" id="UP000625210"/>
    </source>
</evidence>
<name>A0A8J2VG41_9BACL</name>
<comment type="caution">
    <text evidence="2">The sequence shown here is derived from an EMBL/GenBank/DDBJ whole genome shotgun (WGS) entry which is preliminary data.</text>
</comment>
<evidence type="ECO:0000256" key="1">
    <source>
        <dbReference type="SAM" id="Phobius"/>
    </source>
</evidence>
<feature type="transmembrane region" description="Helical" evidence="1">
    <location>
        <begin position="103"/>
        <end position="127"/>
    </location>
</feature>
<dbReference type="EMBL" id="BMHQ01000002">
    <property type="protein sequence ID" value="GGE06717.1"/>
    <property type="molecule type" value="Genomic_DNA"/>
</dbReference>
<feature type="transmembrane region" description="Helical" evidence="1">
    <location>
        <begin position="30"/>
        <end position="48"/>
    </location>
</feature>
<dbReference type="Proteomes" id="UP000625210">
    <property type="component" value="Unassembled WGS sequence"/>
</dbReference>
<reference evidence="2" key="2">
    <citation type="submission" date="2020-09" db="EMBL/GenBank/DDBJ databases">
        <authorList>
            <person name="Sun Q."/>
            <person name="Zhou Y."/>
        </authorList>
    </citation>
    <scope>NUCLEOTIDE SEQUENCE</scope>
    <source>
        <strain evidence="2">CGMCC 1.15179</strain>
    </source>
</reference>
<keyword evidence="1" id="KW-0472">Membrane</keyword>
<gene>
    <name evidence="2" type="ORF">GCM10011571_04850</name>
</gene>
<organism evidence="2 3">
    <name type="scientific">Marinithermofilum abyssi</name>
    <dbReference type="NCBI Taxonomy" id="1571185"/>
    <lineage>
        <taxon>Bacteria</taxon>
        <taxon>Bacillati</taxon>
        <taxon>Bacillota</taxon>
        <taxon>Bacilli</taxon>
        <taxon>Bacillales</taxon>
        <taxon>Thermoactinomycetaceae</taxon>
        <taxon>Marinithermofilum</taxon>
    </lineage>
</organism>
<evidence type="ECO:0000313" key="2">
    <source>
        <dbReference type="EMBL" id="GGE06717.1"/>
    </source>
</evidence>
<feature type="transmembrane region" description="Helical" evidence="1">
    <location>
        <begin position="60"/>
        <end position="83"/>
    </location>
</feature>
<reference evidence="2" key="1">
    <citation type="journal article" date="2014" name="Int. J. Syst. Evol. Microbiol.">
        <title>Complete genome sequence of Corynebacterium casei LMG S-19264T (=DSM 44701T), isolated from a smear-ripened cheese.</title>
        <authorList>
            <consortium name="US DOE Joint Genome Institute (JGI-PGF)"/>
            <person name="Walter F."/>
            <person name="Albersmeier A."/>
            <person name="Kalinowski J."/>
            <person name="Ruckert C."/>
        </authorList>
    </citation>
    <scope>NUCLEOTIDE SEQUENCE</scope>
    <source>
        <strain evidence="2">CGMCC 1.15179</strain>
    </source>
</reference>
<keyword evidence="1" id="KW-0812">Transmembrane</keyword>
<protein>
    <submittedName>
        <fullName evidence="2">Uncharacterized protein</fullName>
    </submittedName>
</protein>
<sequence length="145" mass="16230">MFFVPIPWQGKTSIPLDHLVTAITRHFAPFTPYYALFVITLGALSPFWKGRWKNSRTEVVLSLLKLVGLAVAIMLVFQIGPAWVLAPDTGLFLFEKLVIPVGLLVPLGSIFLALLVGYGLLEFVGVWMRPVMRIIWKTPTRTVGH</sequence>